<dbReference type="Proteomes" id="UP001595075">
    <property type="component" value="Unassembled WGS sequence"/>
</dbReference>
<gene>
    <name evidence="2" type="ORF">VTL71DRAFT_1113</name>
</gene>
<dbReference type="PANTHER" id="PTHR33112">
    <property type="entry name" value="DOMAIN PROTEIN, PUTATIVE-RELATED"/>
    <property type="match status" value="1"/>
</dbReference>
<feature type="domain" description="Heterokaryon incompatibility" evidence="1">
    <location>
        <begin position="250"/>
        <end position="399"/>
    </location>
</feature>
<evidence type="ECO:0000313" key="3">
    <source>
        <dbReference type="Proteomes" id="UP001595075"/>
    </source>
</evidence>
<name>A0ABR4D237_9HELO</name>
<dbReference type="InterPro" id="IPR010730">
    <property type="entry name" value="HET"/>
</dbReference>
<dbReference type="EMBL" id="JAZHXI010000001">
    <property type="protein sequence ID" value="KAL2076170.1"/>
    <property type="molecule type" value="Genomic_DNA"/>
</dbReference>
<proteinExistence type="predicted"/>
<evidence type="ECO:0000313" key="2">
    <source>
        <dbReference type="EMBL" id="KAL2076170.1"/>
    </source>
</evidence>
<comment type="caution">
    <text evidence="2">The sequence shown here is derived from an EMBL/GenBank/DDBJ whole genome shotgun (WGS) entry which is preliminary data.</text>
</comment>
<evidence type="ECO:0000259" key="1">
    <source>
        <dbReference type="Pfam" id="PF06985"/>
    </source>
</evidence>
<keyword evidence="3" id="KW-1185">Reference proteome</keyword>
<dbReference type="PANTHER" id="PTHR33112:SF10">
    <property type="entry name" value="TOL"/>
    <property type="match status" value="1"/>
</dbReference>
<dbReference type="Pfam" id="PF06985">
    <property type="entry name" value="HET"/>
    <property type="match status" value="1"/>
</dbReference>
<protein>
    <recommendedName>
        <fullName evidence="1">Heterokaryon incompatibility domain-containing protein</fullName>
    </recommendedName>
</protein>
<organism evidence="2 3">
    <name type="scientific">Oculimacula yallundae</name>
    <dbReference type="NCBI Taxonomy" id="86028"/>
    <lineage>
        <taxon>Eukaryota</taxon>
        <taxon>Fungi</taxon>
        <taxon>Dikarya</taxon>
        <taxon>Ascomycota</taxon>
        <taxon>Pezizomycotina</taxon>
        <taxon>Leotiomycetes</taxon>
        <taxon>Helotiales</taxon>
        <taxon>Ploettnerulaceae</taxon>
        <taxon>Oculimacula</taxon>
    </lineage>
</organism>
<sequence>MEEPSRSLRSQDNFDWLTDEIIPQSHKLEDLADADLDPALLLRSDLKELLPISDPRIEELDFMGYDLYQIKRPAVHTRKLLQALQRCSAPACKHLHDADAVANGPVGGRLSRRTSPKYQIIYSKWESGNIVDNASLGGFFRIVNRYIENSASFRYAAVYQTCHKSIVIIADFTPFSYPDLSLFSGLGRSTASAQAWKAASKWHKNCTRGHKDCQQNDVAYIPTRLIDVGKSLFGSPRLVLASDLQPGVKFATLSHCWGHSMHIRLLSCNLTAFRKQLPLKDLSKVFTDAFKVTRFFDLRYLWIDSLCILQDSAEDWAFESSAMSKIYSNGYCNIAATCSLDGSEGLFRKRNPRAIGLAKIPLPRQSIKLGRHCWVVNDKVWQQGVEDAPLNRRGWVCQERLLSPRTLHFGIDQLYWECRTQTCCEIYPAGLPYVVPGVSQTKSMFTKAESQLLDSSMNDRNAGYGYGYHLWSEIVDKYSRSALTHESDKLVAVAGLAVEIQRMVKDDYYAGLWRRHFIAQLLWMAKPEEPNHGNGLVSTSQAPQYVAPTWSWASLQCPVELVYFDPEYHQPVAQVIDIGVQLAVRNSTFGAITQGWVQIRGSLAKVSIIKIDDQLRLHFSPNSSDCLQWIPDPSLASQITTWSICETQISNSRLNIFPNSAAAFEDSILARADETDNYLYFLVLQSSSWSSCAGLILQRRGEDQDPDTFEKQFENFDDGCLAEGLDFYEQEEGGLWYDITII</sequence>
<accession>A0ABR4D237</accession>
<reference evidence="2 3" key="1">
    <citation type="journal article" date="2024" name="Commun. Biol.">
        <title>Comparative genomic analysis of thermophilic fungi reveals convergent evolutionary adaptations and gene losses.</title>
        <authorList>
            <person name="Steindorff A.S."/>
            <person name="Aguilar-Pontes M.V."/>
            <person name="Robinson A.J."/>
            <person name="Andreopoulos B."/>
            <person name="LaButti K."/>
            <person name="Kuo A."/>
            <person name="Mondo S."/>
            <person name="Riley R."/>
            <person name="Otillar R."/>
            <person name="Haridas S."/>
            <person name="Lipzen A."/>
            <person name="Grimwood J."/>
            <person name="Schmutz J."/>
            <person name="Clum A."/>
            <person name="Reid I.D."/>
            <person name="Moisan M.C."/>
            <person name="Butler G."/>
            <person name="Nguyen T.T.M."/>
            <person name="Dewar K."/>
            <person name="Conant G."/>
            <person name="Drula E."/>
            <person name="Henrissat B."/>
            <person name="Hansel C."/>
            <person name="Singer S."/>
            <person name="Hutchinson M.I."/>
            <person name="de Vries R.P."/>
            <person name="Natvig D.O."/>
            <person name="Powell A.J."/>
            <person name="Tsang A."/>
            <person name="Grigoriev I.V."/>
        </authorList>
    </citation>
    <scope>NUCLEOTIDE SEQUENCE [LARGE SCALE GENOMIC DNA]</scope>
    <source>
        <strain evidence="2 3">CBS 494.80</strain>
    </source>
</reference>